<gene>
    <name evidence="8" type="primary">vapC</name>
    <name evidence="10" type="ORF">FHS22_004566</name>
</gene>
<evidence type="ECO:0000313" key="10">
    <source>
        <dbReference type="EMBL" id="MBB5965278.1"/>
    </source>
</evidence>
<comment type="similarity">
    <text evidence="7 8">Belongs to the PINc/VapC protein family.</text>
</comment>
<dbReference type="InterPro" id="IPR029060">
    <property type="entry name" value="PIN-like_dom_sf"/>
</dbReference>
<dbReference type="Gene3D" id="3.40.50.1010">
    <property type="entry name" value="5'-nuclease"/>
    <property type="match status" value="1"/>
</dbReference>
<sequence>MSAFGTHLADTSALMRIYRDAEVRRRWAQHIAAGLIGVCPVVELEMLRAAGGRAARDRAAKVLGSTFGWVPMPEDVFRLAHELQDQLASSSAHQGPSAVDLLVAVTAQAHGLKVLHYDRDYETIAKAAGVEMEWVARPGSVS</sequence>
<evidence type="ECO:0000256" key="6">
    <source>
        <dbReference type="ARBA" id="ARBA00022842"/>
    </source>
</evidence>
<dbReference type="HAMAP" id="MF_00265">
    <property type="entry name" value="VapC_Nob1"/>
    <property type="match status" value="1"/>
</dbReference>
<dbReference type="Proteomes" id="UP000562352">
    <property type="component" value="Unassembled WGS sequence"/>
</dbReference>
<proteinExistence type="inferred from homology"/>
<accession>A0A841DAE0</accession>
<keyword evidence="6 8" id="KW-0460">Magnesium</keyword>
<dbReference type="EC" id="3.1.-.-" evidence="8"/>
<keyword evidence="8" id="KW-0800">Toxin</keyword>
<dbReference type="GO" id="GO:0000287">
    <property type="term" value="F:magnesium ion binding"/>
    <property type="evidence" value="ECO:0007669"/>
    <property type="project" value="UniProtKB-UniRule"/>
</dbReference>
<keyword evidence="4 8" id="KW-0479">Metal-binding</keyword>
<evidence type="ECO:0000256" key="3">
    <source>
        <dbReference type="ARBA" id="ARBA00022722"/>
    </source>
</evidence>
<dbReference type="GO" id="GO:0016787">
    <property type="term" value="F:hydrolase activity"/>
    <property type="evidence" value="ECO:0007669"/>
    <property type="project" value="UniProtKB-KW"/>
</dbReference>
<dbReference type="Pfam" id="PF01850">
    <property type="entry name" value="PIN"/>
    <property type="match status" value="1"/>
</dbReference>
<dbReference type="InterPro" id="IPR022907">
    <property type="entry name" value="VapC_family"/>
</dbReference>
<dbReference type="CDD" id="cd18755">
    <property type="entry name" value="PIN_MtVapC3_VapC21-like"/>
    <property type="match status" value="1"/>
</dbReference>
<dbReference type="PANTHER" id="PTHR33653">
    <property type="entry name" value="RIBONUCLEASE VAPC2"/>
    <property type="match status" value="1"/>
</dbReference>
<evidence type="ECO:0000256" key="7">
    <source>
        <dbReference type="ARBA" id="ARBA00038093"/>
    </source>
</evidence>
<comment type="function">
    <text evidence="8">Toxic component of a toxin-antitoxin (TA) system. An RNase.</text>
</comment>
<name>A0A841DAE0_PLAVE</name>
<feature type="domain" description="PIN" evidence="9">
    <location>
        <begin position="10"/>
        <end position="126"/>
    </location>
</feature>
<feature type="binding site" evidence="8">
    <location>
        <position position="10"/>
    </location>
    <ligand>
        <name>Mg(2+)</name>
        <dbReference type="ChEBI" id="CHEBI:18420"/>
    </ligand>
</feature>
<reference evidence="10 11" key="1">
    <citation type="submission" date="2020-08" db="EMBL/GenBank/DDBJ databases">
        <title>Genomic Encyclopedia of Type Strains, Phase III (KMG-III): the genomes of soil and plant-associated and newly described type strains.</title>
        <authorList>
            <person name="Whitman W."/>
        </authorList>
    </citation>
    <scope>NUCLEOTIDE SEQUENCE [LARGE SCALE GENOMIC DNA]</scope>
    <source>
        <strain evidence="10 11">CECT 3303</strain>
    </source>
</reference>
<keyword evidence="3 8" id="KW-0540">Nuclease</keyword>
<dbReference type="EMBL" id="JACHJJ010000016">
    <property type="protein sequence ID" value="MBB5965278.1"/>
    <property type="molecule type" value="Genomic_DNA"/>
</dbReference>
<evidence type="ECO:0000256" key="1">
    <source>
        <dbReference type="ARBA" id="ARBA00001946"/>
    </source>
</evidence>
<dbReference type="RefSeq" id="WP_184944554.1">
    <property type="nucleotide sequence ID" value="NZ_BAAAWZ010000001.1"/>
</dbReference>
<evidence type="ECO:0000256" key="2">
    <source>
        <dbReference type="ARBA" id="ARBA00022649"/>
    </source>
</evidence>
<comment type="cofactor">
    <cofactor evidence="1 8">
        <name>Mg(2+)</name>
        <dbReference type="ChEBI" id="CHEBI:18420"/>
    </cofactor>
</comment>
<dbReference type="GO" id="GO:0004540">
    <property type="term" value="F:RNA nuclease activity"/>
    <property type="evidence" value="ECO:0007669"/>
    <property type="project" value="InterPro"/>
</dbReference>
<organism evidence="10 11">
    <name type="scientific">Planomonospora venezuelensis</name>
    <dbReference type="NCBI Taxonomy" id="1999"/>
    <lineage>
        <taxon>Bacteria</taxon>
        <taxon>Bacillati</taxon>
        <taxon>Actinomycetota</taxon>
        <taxon>Actinomycetes</taxon>
        <taxon>Streptosporangiales</taxon>
        <taxon>Streptosporangiaceae</taxon>
        <taxon>Planomonospora</taxon>
    </lineage>
</organism>
<evidence type="ECO:0000256" key="5">
    <source>
        <dbReference type="ARBA" id="ARBA00022801"/>
    </source>
</evidence>
<comment type="caution">
    <text evidence="10">The sequence shown here is derived from an EMBL/GenBank/DDBJ whole genome shotgun (WGS) entry which is preliminary data.</text>
</comment>
<dbReference type="GO" id="GO:0090729">
    <property type="term" value="F:toxin activity"/>
    <property type="evidence" value="ECO:0007669"/>
    <property type="project" value="UniProtKB-KW"/>
</dbReference>
<evidence type="ECO:0000313" key="11">
    <source>
        <dbReference type="Proteomes" id="UP000562352"/>
    </source>
</evidence>
<dbReference type="InterPro" id="IPR050556">
    <property type="entry name" value="Type_II_TA_system_RNase"/>
</dbReference>
<keyword evidence="2 8" id="KW-1277">Toxin-antitoxin system</keyword>
<protein>
    <recommendedName>
        <fullName evidence="8">Ribonuclease VapC</fullName>
        <shortName evidence="8">RNase VapC</shortName>
        <ecNumber evidence="8">3.1.-.-</ecNumber>
    </recommendedName>
    <alternativeName>
        <fullName evidence="8">Toxin VapC</fullName>
    </alternativeName>
</protein>
<dbReference type="SUPFAM" id="SSF88723">
    <property type="entry name" value="PIN domain-like"/>
    <property type="match status" value="1"/>
</dbReference>
<feature type="binding site" evidence="8">
    <location>
        <position position="100"/>
    </location>
    <ligand>
        <name>Mg(2+)</name>
        <dbReference type="ChEBI" id="CHEBI:18420"/>
    </ligand>
</feature>
<evidence type="ECO:0000256" key="8">
    <source>
        <dbReference type="HAMAP-Rule" id="MF_00265"/>
    </source>
</evidence>
<dbReference type="InterPro" id="IPR002716">
    <property type="entry name" value="PIN_dom"/>
</dbReference>
<dbReference type="AlphaFoldDB" id="A0A841DAE0"/>
<keyword evidence="5 8" id="KW-0378">Hydrolase</keyword>
<evidence type="ECO:0000256" key="4">
    <source>
        <dbReference type="ARBA" id="ARBA00022723"/>
    </source>
</evidence>
<evidence type="ECO:0000259" key="9">
    <source>
        <dbReference type="Pfam" id="PF01850"/>
    </source>
</evidence>
<keyword evidence="11" id="KW-1185">Reference proteome</keyword>
<dbReference type="PANTHER" id="PTHR33653:SF1">
    <property type="entry name" value="RIBONUCLEASE VAPC2"/>
    <property type="match status" value="1"/>
</dbReference>